<organism evidence="1 2">
    <name type="scientific">Paenibacillus harenae</name>
    <dbReference type="NCBI Taxonomy" id="306543"/>
    <lineage>
        <taxon>Bacteria</taxon>
        <taxon>Bacillati</taxon>
        <taxon>Bacillota</taxon>
        <taxon>Bacilli</taxon>
        <taxon>Bacillales</taxon>
        <taxon>Paenibacillaceae</taxon>
        <taxon>Paenibacillus</taxon>
    </lineage>
</organism>
<dbReference type="CDD" id="cd19608">
    <property type="entry name" value="GH113_mannanase-like"/>
    <property type="match status" value="1"/>
</dbReference>
<dbReference type="Proteomes" id="UP001229346">
    <property type="component" value="Unassembled WGS sequence"/>
</dbReference>
<dbReference type="InterPro" id="IPR055151">
    <property type="entry name" value="GH113"/>
</dbReference>
<accession>A0ABT9U4Z3</accession>
<gene>
    <name evidence="1" type="ORF">J2T15_003523</name>
</gene>
<proteinExistence type="predicted"/>
<dbReference type="InterPro" id="IPR017853">
    <property type="entry name" value="GH"/>
</dbReference>
<comment type="caution">
    <text evidence="1">The sequence shown here is derived from an EMBL/GenBank/DDBJ whole genome shotgun (WGS) entry which is preliminary data.</text>
</comment>
<dbReference type="Pfam" id="PF22612">
    <property type="entry name" value="GH113"/>
    <property type="match status" value="1"/>
</dbReference>
<protein>
    <recommendedName>
        <fullName evidence="3">Glycosyl hydrolase family 53</fullName>
    </recommendedName>
</protein>
<evidence type="ECO:0000313" key="1">
    <source>
        <dbReference type="EMBL" id="MDQ0114068.1"/>
    </source>
</evidence>
<evidence type="ECO:0008006" key="3">
    <source>
        <dbReference type="Google" id="ProtNLM"/>
    </source>
</evidence>
<reference evidence="1 2" key="1">
    <citation type="submission" date="2023-07" db="EMBL/GenBank/DDBJ databases">
        <title>Sorghum-associated microbial communities from plants grown in Nebraska, USA.</title>
        <authorList>
            <person name="Schachtman D."/>
        </authorList>
    </citation>
    <scope>NUCLEOTIDE SEQUENCE [LARGE SCALE GENOMIC DNA]</scope>
    <source>
        <strain evidence="1 2">CC482</strain>
    </source>
</reference>
<dbReference type="RefSeq" id="WP_307205390.1">
    <property type="nucleotide sequence ID" value="NZ_JAUSSU010000007.1"/>
</dbReference>
<dbReference type="EMBL" id="JAUSSU010000007">
    <property type="protein sequence ID" value="MDQ0114068.1"/>
    <property type="molecule type" value="Genomic_DNA"/>
</dbReference>
<evidence type="ECO:0000313" key="2">
    <source>
        <dbReference type="Proteomes" id="UP001229346"/>
    </source>
</evidence>
<dbReference type="SUPFAM" id="SSF51445">
    <property type="entry name" value="(Trans)glycosidases"/>
    <property type="match status" value="1"/>
</dbReference>
<name>A0ABT9U4Z3_PAEHA</name>
<dbReference type="Gene3D" id="3.20.20.80">
    <property type="entry name" value="Glycosidases"/>
    <property type="match status" value="1"/>
</dbReference>
<sequence>MTNTPFFKGMTYGWGSKRGEYRKPYAVDSLRKLSDTGSEWIALSFWTFQDTIHSTDISFDYGYTVTDRDIEFAVKQAKSLGLKVCLKPVVNSRDGIWRAHIGFPGDSEAAPYWEKWFASYSNFICHYAELAEDLGCEMLCIGCEMVKTESRTEQWRELIAKLRGIYSGPIIYNANHGKEEGIDWFDAVDYIGTSAYYPVGKKPGDSVESMIASWELHKPRLTALSAKFNKPVVFMEIGCRSALGCATMPWDFTHKELPASESEQANFYRSTLHVFWNEPWFAGFFWWDWNARLYAAEEAASNRGFDIYGKQAERVLKEYYAKPLVKEQEITP</sequence>
<keyword evidence="2" id="KW-1185">Reference proteome</keyword>